<accession>A0A095XXW8</accession>
<dbReference type="HOGENOM" id="CLU_132019_0_0_6"/>
<gene>
    <name evidence="2" type="ORF">HRUBRA_00910</name>
</gene>
<dbReference type="Proteomes" id="UP000029640">
    <property type="component" value="Unassembled WGS sequence"/>
</dbReference>
<dbReference type="STRING" id="1265313.HRUBRA_00910"/>
<dbReference type="InterPro" id="IPR036249">
    <property type="entry name" value="Thioredoxin-like_sf"/>
</dbReference>
<dbReference type="GO" id="GO:0016209">
    <property type="term" value="F:antioxidant activity"/>
    <property type="evidence" value="ECO:0007669"/>
    <property type="project" value="InterPro"/>
</dbReference>
<feature type="domain" description="Alkyl hydroperoxide reductase subunit C/ Thiol specific antioxidant" evidence="1">
    <location>
        <begin position="2"/>
        <end position="99"/>
    </location>
</feature>
<dbReference type="SUPFAM" id="SSF52833">
    <property type="entry name" value="Thioredoxin-like"/>
    <property type="match status" value="1"/>
</dbReference>
<proteinExistence type="predicted"/>
<comment type="caution">
    <text evidence="2">The sequence shown here is derived from an EMBL/GenBank/DDBJ whole genome shotgun (WGS) entry which is preliminary data.</text>
</comment>
<reference evidence="2 3" key="1">
    <citation type="journal article" date="2014" name="Genome Announc.">
        <title>Genome Sequence of Gammaproteobacterial Pseudohaliea rubra Type Strain DSM 19751, Isolated from Coastal Seawater of the Mediterranean Sea.</title>
        <authorList>
            <person name="Spring S."/>
            <person name="Fiebig A."/>
            <person name="Riedel T."/>
            <person name="Goker M."/>
            <person name="Klenk H.P."/>
        </authorList>
    </citation>
    <scope>NUCLEOTIDE SEQUENCE [LARGE SCALE GENOMIC DNA]</scope>
    <source>
        <strain evidence="2 3">DSM 19751</strain>
    </source>
</reference>
<name>A0A095XXW8_9GAMM</name>
<dbReference type="GO" id="GO:0016491">
    <property type="term" value="F:oxidoreductase activity"/>
    <property type="evidence" value="ECO:0007669"/>
    <property type="project" value="InterPro"/>
</dbReference>
<dbReference type="Pfam" id="PF00578">
    <property type="entry name" value="AhpC-TSA"/>
    <property type="match status" value="1"/>
</dbReference>
<protein>
    <recommendedName>
        <fullName evidence="1">Alkyl hydroperoxide reductase subunit C/ Thiol specific antioxidant domain-containing protein</fullName>
    </recommendedName>
</protein>
<evidence type="ECO:0000313" key="2">
    <source>
        <dbReference type="EMBL" id="KGE04571.1"/>
    </source>
</evidence>
<dbReference type="AlphaFoldDB" id="A0A095XXW8"/>
<organism evidence="2 3">
    <name type="scientific">Pseudohaliea rubra DSM 19751</name>
    <dbReference type="NCBI Taxonomy" id="1265313"/>
    <lineage>
        <taxon>Bacteria</taxon>
        <taxon>Pseudomonadati</taxon>
        <taxon>Pseudomonadota</taxon>
        <taxon>Gammaproteobacteria</taxon>
        <taxon>Cellvibrionales</taxon>
        <taxon>Halieaceae</taxon>
        <taxon>Pseudohaliea</taxon>
    </lineage>
</organism>
<dbReference type="EMBL" id="AUVB01000024">
    <property type="protein sequence ID" value="KGE04571.1"/>
    <property type="molecule type" value="Genomic_DNA"/>
</dbReference>
<dbReference type="Gene3D" id="3.40.30.10">
    <property type="entry name" value="Glutaredoxin"/>
    <property type="match status" value="1"/>
</dbReference>
<dbReference type="eggNOG" id="COG1225">
    <property type="taxonomic scope" value="Bacteria"/>
</dbReference>
<evidence type="ECO:0000259" key="1">
    <source>
        <dbReference type="Pfam" id="PF00578"/>
    </source>
</evidence>
<sequence length="135" mass="14352">MVYRGMQCGYCKAQLAEFDASLDELGERGFGALAVSMDTAERAAQTQQALPRLPVAYGLAESDARASGLFLSSARKESEMPVFCEPGLFLVRSDGTLEAAWLSSLAFPRPTAVAILQAIDLVAGVDPSLPPRGSR</sequence>
<keyword evidence="3" id="KW-1185">Reference proteome</keyword>
<dbReference type="InterPro" id="IPR000866">
    <property type="entry name" value="AhpC/TSA"/>
</dbReference>
<evidence type="ECO:0000313" key="3">
    <source>
        <dbReference type="Proteomes" id="UP000029640"/>
    </source>
</evidence>